<sequence length="179" mass="20570">MKGIRLAIVGFAVVIAFASYLHLENRTFNQLKDDQIYPMIDEPKNHPVPLTASAMKMKDPDIQLTRFYTSQNHDSLYFGIWYRGDEPVKEIDKNWKREKGAVQFLVKVVDSNGTTYNGTTVGNEDGAFSTFQYVQLNDYTHHEGGKDLEVYFYPIIQKEKLSEPYEHPVAQATVKLESK</sequence>
<name>A0A931HSP7_9BACI</name>
<dbReference type="Proteomes" id="UP000614490">
    <property type="component" value="Unassembled WGS sequence"/>
</dbReference>
<evidence type="ECO:0000313" key="2">
    <source>
        <dbReference type="Proteomes" id="UP000614490"/>
    </source>
</evidence>
<evidence type="ECO:0000313" key="1">
    <source>
        <dbReference type="EMBL" id="MBH0228653.1"/>
    </source>
</evidence>
<reference evidence="1 2" key="1">
    <citation type="journal article" date="2005" name="Int. J. Syst. Evol. Microbiol.">
        <title>Halobacillus yeomjeoni sp. nov., isolated from a marine solar saltern in Korea.</title>
        <authorList>
            <person name="Yoon J.H."/>
            <person name="Kang S.J."/>
            <person name="Lee C.H."/>
            <person name="Oh H.W."/>
            <person name="Oh T.K."/>
        </authorList>
    </citation>
    <scope>NUCLEOTIDE SEQUENCE [LARGE SCALE GENOMIC DNA]</scope>
    <source>
        <strain evidence="1 2">KCTC 3957</strain>
    </source>
</reference>
<dbReference type="EMBL" id="JADZSC010000001">
    <property type="protein sequence ID" value="MBH0228653.1"/>
    <property type="molecule type" value="Genomic_DNA"/>
</dbReference>
<dbReference type="RefSeq" id="WP_197315307.1">
    <property type="nucleotide sequence ID" value="NZ_JADZSC010000001.1"/>
</dbReference>
<proteinExistence type="predicted"/>
<comment type="caution">
    <text evidence="1">The sequence shown here is derived from an EMBL/GenBank/DDBJ whole genome shotgun (WGS) entry which is preliminary data.</text>
</comment>
<dbReference type="AlphaFoldDB" id="A0A931HSP7"/>
<accession>A0A931HSP7</accession>
<keyword evidence="2" id="KW-1185">Reference proteome</keyword>
<gene>
    <name evidence="1" type="ORF">H0267_00390</name>
</gene>
<organism evidence="1 2">
    <name type="scientific">Halobacillus yeomjeoni</name>
    <dbReference type="NCBI Taxonomy" id="311194"/>
    <lineage>
        <taxon>Bacteria</taxon>
        <taxon>Bacillati</taxon>
        <taxon>Bacillota</taxon>
        <taxon>Bacilli</taxon>
        <taxon>Bacillales</taxon>
        <taxon>Bacillaceae</taxon>
        <taxon>Halobacillus</taxon>
    </lineage>
</organism>
<protein>
    <submittedName>
        <fullName evidence="1">Uncharacterized protein</fullName>
    </submittedName>
</protein>